<dbReference type="Proteomes" id="UP000187464">
    <property type="component" value="Chromosome I"/>
</dbReference>
<dbReference type="Gene3D" id="3.30.70.100">
    <property type="match status" value="1"/>
</dbReference>
<dbReference type="STRING" id="1642647.PSM36_1047"/>
<gene>
    <name evidence="4" type="ORF">PSM36_1047</name>
</gene>
<accession>A0A1R3T1C9</accession>
<evidence type="ECO:0000313" key="5">
    <source>
        <dbReference type="Proteomes" id="UP000187464"/>
    </source>
</evidence>
<dbReference type="GO" id="GO:0046872">
    <property type="term" value="F:metal ion binding"/>
    <property type="evidence" value="ECO:0007669"/>
    <property type="project" value="InterPro"/>
</dbReference>
<reference evidence="4 5" key="1">
    <citation type="submission" date="2016-08" db="EMBL/GenBank/DDBJ databases">
        <authorList>
            <person name="Seilhamer J.J."/>
        </authorList>
    </citation>
    <scope>NUCLEOTIDE SEQUENCE [LARGE SCALE GENOMIC DNA]</scope>
    <source>
        <strain evidence="4">M3/6</strain>
    </source>
</reference>
<dbReference type="SUPFAM" id="SSF55008">
    <property type="entry name" value="HMA, heavy metal-associated domain"/>
    <property type="match status" value="1"/>
</dbReference>
<keyword evidence="2" id="KW-0732">Signal</keyword>
<sequence length="131" mass="13996">MKKYALSVMIAAALLFAACNSSGSKSGAETSQTEMEASAGTEQHDEHAVLGVQGLCDMCKKNIETAAKSVEGVSTAEWDAEKKELHFHFNPQQTDIDAISKAIAGVGYDTDRDKADQATYDALPACCKYRG</sequence>
<feature type="chain" id="PRO_5012910032" evidence="2">
    <location>
        <begin position="18"/>
        <end position="131"/>
    </location>
</feature>
<keyword evidence="5" id="KW-1185">Reference proteome</keyword>
<dbReference type="RefSeq" id="WP_076929426.1">
    <property type="nucleotide sequence ID" value="NZ_LT605205.1"/>
</dbReference>
<dbReference type="PROSITE" id="PS50846">
    <property type="entry name" value="HMA_2"/>
    <property type="match status" value="1"/>
</dbReference>
<evidence type="ECO:0000256" key="1">
    <source>
        <dbReference type="SAM" id="MobiDB-lite"/>
    </source>
</evidence>
<feature type="region of interest" description="Disordered" evidence="1">
    <location>
        <begin position="22"/>
        <end position="44"/>
    </location>
</feature>
<protein>
    <submittedName>
        <fullName evidence="4">Heavy-metal-associated domain</fullName>
    </submittedName>
</protein>
<dbReference type="AlphaFoldDB" id="A0A1R3T1C9"/>
<organism evidence="4 5">
    <name type="scientific">Proteiniphilum saccharofermentans</name>
    <dbReference type="NCBI Taxonomy" id="1642647"/>
    <lineage>
        <taxon>Bacteria</taxon>
        <taxon>Pseudomonadati</taxon>
        <taxon>Bacteroidota</taxon>
        <taxon>Bacteroidia</taxon>
        <taxon>Bacteroidales</taxon>
        <taxon>Dysgonomonadaceae</taxon>
        <taxon>Proteiniphilum</taxon>
    </lineage>
</organism>
<dbReference type="EMBL" id="LT605205">
    <property type="protein sequence ID" value="SCD19872.1"/>
    <property type="molecule type" value="Genomic_DNA"/>
</dbReference>
<feature type="compositionally biased region" description="Polar residues" evidence="1">
    <location>
        <begin position="22"/>
        <end position="35"/>
    </location>
</feature>
<dbReference type="KEGG" id="psac:PSM36_1047"/>
<dbReference type="PROSITE" id="PS51257">
    <property type="entry name" value="PROKAR_LIPOPROTEIN"/>
    <property type="match status" value="1"/>
</dbReference>
<feature type="signal peptide" evidence="2">
    <location>
        <begin position="1"/>
        <end position="17"/>
    </location>
</feature>
<proteinExistence type="predicted"/>
<evidence type="ECO:0000256" key="2">
    <source>
        <dbReference type="SAM" id="SignalP"/>
    </source>
</evidence>
<evidence type="ECO:0000313" key="4">
    <source>
        <dbReference type="EMBL" id="SCD19872.1"/>
    </source>
</evidence>
<dbReference type="InterPro" id="IPR006121">
    <property type="entry name" value="HMA_dom"/>
</dbReference>
<dbReference type="CDD" id="cd00371">
    <property type="entry name" value="HMA"/>
    <property type="match status" value="1"/>
</dbReference>
<evidence type="ECO:0000259" key="3">
    <source>
        <dbReference type="PROSITE" id="PS50846"/>
    </source>
</evidence>
<name>A0A1R3T1C9_9BACT</name>
<feature type="domain" description="HMA" evidence="3">
    <location>
        <begin position="43"/>
        <end position="111"/>
    </location>
</feature>
<dbReference type="InterPro" id="IPR036163">
    <property type="entry name" value="HMA_dom_sf"/>
</dbReference>
<dbReference type="Pfam" id="PF00403">
    <property type="entry name" value="HMA"/>
    <property type="match status" value="1"/>
</dbReference>